<dbReference type="KEGG" id="trg:TRUGW13939_00314"/>
<dbReference type="InterPro" id="IPR008441">
    <property type="entry name" value="AfumC-like_glycosyl_Trfase"/>
</dbReference>
<protein>
    <recommendedName>
        <fullName evidence="3">Capsule polysaccharide biosynthesis protein</fullName>
    </recommendedName>
</protein>
<gene>
    <name evidence="1" type="ORF">TRUGW13939_00314</name>
</gene>
<name>A0A7H8QH27_TALRU</name>
<evidence type="ECO:0000313" key="1">
    <source>
        <dbReference type="EMBL" id="QKX53238.1"/>
    </source>
</evidence>
<evidence type="ECO:0008006" key="3">
    <source>
        <dbReference type="Google" id="ProtNLM"/>
    </source>
</evidence>
<dbReference type="Proteomes" id="UP000509510">
    <property type="component" value="Chromosome I"/>
</dbReference>
<dbReference type="Pfam" id="PF05704">
    <property type="entry name" value="Caps_synth"/>
    <property type="match status" value="1"/>
</dbReference>
<accession>A0A7H8QH27</accession>
<keyword evidence="2" id="KW-1185">Reference proteome</keyword>
<dbReference type="AlphaFoldDB" id="A0A7H8QH27"/>
<reference evidence="2" key="1">
    <citation type="submission" date="2020-06" db="EMBL/GenBank/DDBJ databases">
        <title>A chromosome-scale genome assembly of Talaromyces rugulosus W13939.</title>
        <authorList>
            <person name="Wang B."/>
            <person name="Guo L."/>
            <person name="Ye K."/>
            <person name="Wang L."/>
        </authorList>
    </citation>
    <scope>NUCLEOTIDE SEQUENCE [LARGE SCALE GENOMIC DNA]</scope>
    <source>
        <strain evidence="2">W13939</strain>
    </source>
</reference>
<evidence type="ECO:0000313" key="2">
    <source>
        <dbReference type="Proteomes" id="UP000509510"/>
    </source>
</evidence>
<dbReference type="GO" id="GO:0016757">
    <property type="term" value="F:glycosyltransferase activity"/>
    <property type="evidence" value="ECO:0007669"/>
    <property type="project" value="InterPro"/>
</dbReference>
<organism evidence="1 2">
    <name type="scientific">Talaromyces rugulosus</name>
    <name type="common">Penicillium rugulosum</name>
    <dbReference type="NCBI Taxonomy" id="121627"/>
    <lineage>
        <taxon>Eukaryota</taxon>
        <taxon>Fungi</taxon>
        <taxon>Dikarya</taxon>
        <taxon>Ascomycota</taxon>
        <taxon>Pezizomycotina</taxon>
        <taxon>Eurotiomycetes</taxon>
        <taxon>Eurotiomycetidae</taxon>
        <taxon>Eurotiales</taxon>
        <taxon>Trichocomaceae</taxon>
        <taxon>Talaromyces</taxon>
        <taxon>Talaromyces sect. Islandici</taxon>
    </lineage>
</organism>
<proteinExistence type="predicted"/>
<dbReference type="SUPFAM" id="SSF53448">
    <property type="entry name" value="Nucleotide-diphospho-sugar transferases"/>
    <property type="match status" value="1"/>
</dbReference>
<sequence length="399" mass="45969">MILSIPEEYRDKLEVIEPTDPRSDEQVLASLSEYKAVISEKNVWAYWHSGLSNMPKWNQRNVIDWVRILGPEWTVRVLDNVSGSVNHVLRFIPESLMPPAFVNQTMEGPFVGQHGADLTRTACLYEHGGVWMDVGSFLVRHVDRVCWNELEDPNSPFTVAMFMLWGIVPGNFFLAARKNDPLIYQWHRLFSHLWSDRKDIKGIMSHPLVAPIIPVTFENMTDKFDLDWIDYDVALDYGIQITCLTRIFCLEENAEGFSGVERWRNNVLALDAGEEIARAEWQRSFVGFGQLALDIVSLPCSGPDADSTSEKYKEAEKMIWDLLANSTVWKVSHAKGLTHTPQLGVLLDMPENEDKDAAPNTFGELLRYGTRHFRQKREHVTRWHKREPSMTWKKDILEP</sequence>
<dbReference type="InterPro" id="IPR029044">
    <property type="entry name" value="Nucleotide-diphossugar_trans"/>
</dbReference>
<dbReference type="RefSeq" id="XP_035339417.1">
    <property type="nucleotide sequence ID" value="XM_035483524.1"/>
</dbReference>
<dbReference type="GeneID" id="55987829"/>
<dbReference type="EMBL" id="CP055898">
    <property type="protein sequence ID" value="QKX53238.1"/>
    <property type="molecule type" value="Genomic_DNA"/>
</dbReference>
<dbReference type="Gene3D" id="3.90.550.20">
    <property type="match status" value="1"/>
</dbReference>
<dbReference type="OrthoDB" id="409543at2759"/>